<proteinExistence type="predicted"/>
<dbReference type="EMBL" id="JAGHXW010000037">
    <property type="protein sequence ID" value="MBO9760335.1"/>
    <property type="molecule type" value="Genomic_DNA"/>
</dbReference>
<dbReference type="Proteomes" id="UP000668572">
    <property type="component" value="Unassembled WGS sequence"/>
</dbReference>
<evidence type="ECO:0000313" key="1">
    <source>
        <dbReference type="EMBL" id="MBO9760335.1"/>
    </source>
</evidence>
<dbReference type="AlphaFoldDB" id="A0A8I2BU66"/>
<sequence>MADAETAEDKKKALELRQFQCVLATWPDAFPMPIGAIEQPKEPAADLRFRIADGSTYAVEITQLLRADGKVRVRAREKLLASLKPRLAQLLPGVQISLGLRISRSRSFPMQLNAWSICWPGSRG</sequence>
<evidence type="ECO:0000313" key="2">
    <source>
        <dbReference type="Proteomes" id="UP000668572"/>
    </source>
</evidence>
<gene>
    <name evidence="1" type="ORF">J7405_12415</name>
</gene>
<dbReference type="RefSeq" id="WP_150117893.1">
    <property type="nucleotide sequence ID" value="NZ_CP083575.1"/>
</dbReference>
<accession>A0A8I2BU66</accession>
<protein>
    <submittedName>
        <fullName evidence="1">Uncharacterized protein</fullName>
    </submittedName>
</protein>
<reference evidence="1" key="1">
    <citation type="submission" date="2021-03" db="EMBL/GenBank/DDBJ databases">
        <title>Molecular characterization of Xanthomonas species pathogenic on Araceae and the development of a triplex TaqMan assay for detection of X. phaseoli pv. dieffenbachiae.</title>
        <authorList>
            <person name="Van Der Wolf J."/>
            <person name="Krijger M."/>
            <person name="Mendes O."/>
            <person name="Brankovics B."/>
            <person name="Bonants P."/>
            <person name="Meekes E."/>
        </authorList>
    </citation>
    <scope>NUCLEOTIDE SEQUENCE</scope>
    <source>
        <strain evidence="1">NBC1264</strain>
    </source>
</reference>
<comment type="caution">
    <text evidence="1">The sequence shown here is derived from an EMBL/GenBank/DDBJ whole genome shotgun (WGS) entry which is preliminary data.</text>
</comment>
<name>A0A8I2BU66_XANMN</name>
<organism evidence="1 2">
    <name type="scientific">Xanthomonas manihotis</name>
    <dbReference type="NCBI Taxonomy" id="43353"/>
    <lineage>
        <taxon>Bacteria</taxon>
        <taxon>Pseudomonadati</taxon>
        <taxon>Pseudomonadota</taxon>
        <taxon>Gammaproteobacteria</taxon>
        <taxon>Lysobacterales</taxon>
        <taxon>Lysobacteraceae</taxon>
        <taxon>Xanthomonas</taxon>
    </lineage>
</organism>